<evidence type="ECO:0000313" key="2">
    <source>
        <dbReference type="Proteomes" id="UP000054047"/>
    </source>
</evidence>
<evidence type="ECO:0000313" key="1">
    <source>
        <dbReference type="EMBL" id="KIH59986.1"/>
    </source>
</evidence>
<name>A0A0C2GSF3_9BILA</name>
<protein>
    <submittedName>
        <fullName evidence="1">Uncharacterized protein</fullName>
    </submittedName>
</protein>
<dbReference type="AlphaFoldDB" id="A0A0C2GSF3"/>
<organism evidence="1 2">
    <name type="scientific">Ancylostoma duodenale</name>
    <dbReference type="NCBI Taxonomy" id="51022"/>
    <lineage>
        <taxon>Eukaryota</taxon>
        <taxon>Metazoa</taxon>
        <taxon>Ecdysozoa</taxon>
        <taxon>Nematoda</taxon>
        <taxon>Chromadorea</taxon>
        <taxon>Rhabditida</taxon>
        <taxon>Rhabditina</taxon>
        <taxon>Rhabditomorpha</taxon>
        <taxon>Strongyloidea</taxon>
        <taxon>Ancylostomatidae</taxon>
        <taxon>Ancylostomatinae</taxon>
        <taxon>Ancylostoma</taxon>
    </lineage>
</organism>
<accession>A0A0C2GSF3</accession>
<sequence length="114" mass="13013">MAYPILKLLLFRITIEHSAESSTLTVDDDACIIHKPRKLAQHPVQKFINTFRKPIDYRFRRINACSAQSTNAPFPIFSAACVACELAVRWSTFEIQNMDIDQMIPVGDVIMSNR</sequence>
<dbReference type="Proteomes" id="UP000054047">
    <property type="component" value="Unassembled WGS sequence"/>
</dbReference>
<reference evidence="1 2" key="1">
    <citation type="submission" date="2013-12" db="EMBL/GenBank/DDBJ databases">
        <title>Draft genome of the parsitic nematode Ancylostoma duodenale.</title>
        <authorList>
            <person name="Mitreva M."/>
        </authorList>
    </citation>
    <scope>NUCLEOTIDE SEQUENCE [LARGE SCALE GENOMIC DNA]</scope>
    <source>
        <strain evidence="1 2">Zhejiang</strain>
    </source>
</reference>
<dbReference type="EMBL" id="KN731409">
    <property type="protein sequence ID" value="KIH59986.1"/>
    <property type="molecule type" value="Genomic_DNA"/>
</dbReference>
<keyword evidence="2" id="KW-1185">Reference proteome</keyword>
<gene>
    <name evidence="1" type="ORF">ANCDUO_09771</name>
</gene>
<proteinExistence type="predicted"/>